<dbReference type="AlphaFoldDB" id="A0A656JRK6"/>
<comment type="caution">
    <text evidence="1">The sequence shown here is derived from an EMBL/GenBank/DDBJ whole genome shotgun (WGS) entry which is preliminary data.</text>
</comment>
<proteinExistence type="predicted"/>
<evidence type="ECO:0000313" key="2">
    <source>
        <dbReference type="Proteomes" id="UP000018849"/>
    </source>
</evidence>
<dbReference type="EMBL" id="AOKF01002553">
    <property type="protein sequence ID" value="EPN48432.1"/>
    <property type="molecule type" value="Genomic_DNA"/>
</dbReference>
<name>A0A656JRK6_PSESF</name>
<organism evidence="1 2">
    <name type="scientific">Pseudomonas syringae pv. actinidiae ICMP 19096</name>
    <dbReference type="NCBI Taxonomy" id="1194405"/>
    <lineage>
        <taxon>Bacteria</taxon>
        <taxon>Pseudomonadati</taxon>
        <taxon>Pseudomonadota</taxon>
        <taxon>Gammaproteobacteria</taxon>
        <taxon>Pseudomonadales</taxon>
        <taxon>Pseudomonadaceae</taxon>
        <taxon>Pseudomonas</taxon>
        <taxon>Pseudomonas syringae</taxon>
    </lineage>
</organism>
<dbReference type="Proteomes" id="UP000018849">
    <property type="component" value="Unassembled WGS sequence"/>
</dbReference>
<gene>
    <name evidence="1" type="ORF">A245_30146</name>
</gene>
<reference evidence="1 2" key="1">
    <citation type="journal article" date="2013" name="PLoS Pathog.">
        <title>Genomic analysis of the Kiwifruit pathogen Pseudomonas syringae pv. actinidiae provides insight into the origins of an emergent plant disease.</title>
        <authorList>
            <person name="McCann H.C."/>
            <person name="Rikkerink E.H."/>
            <person name="Bertels F."/>
            <person name="Fiers M."/>
            <person name="Lu A."/>
            <person name="Rees-George J."/>
            <person name="Andersen M.T."/>
            <person name="Gleave A.P."/>
            <person name="Haubold B."/>
            <person name="Wohlers M.W."/>
            <person name="Guttman D.S."/>
            <person name="Wang P.W."/>
            <person name="Straub C."/>
            <person name="Vanneste J.L."/>
            <person name="Rainey P.B."/>
            <person name="Templeton M.D."/>
        </authorList>
    </citation>
    <scope>NUCLEOTIDE SEQUENCE [LARGE SCALE GENOMIC DNA]</scope>
    <source>
        <strain evidence="1 2">ICMP 19096</strain>
    </source>
</reference>
<sequence>MRSGLVEPFMLQRAADQNMAIAARDCVAPFGQDHARQEVRRTFVEDHLPFHRLDRQRQAEGFEQ</sequence>
<evidence type="ECO:0000313" key="1">
    <source>
        <dbReference type="EMBL" id="EPN48432.1"/>
    </source>
</evidence>
<feature type="non-terminal residue" evidence="1">
    <location>
        <position position="64"/>
    </location>
</feature>
<protein>
    <submittedName>
        <fullName evidence="1">Uncharacterized protein</fullName>
    </submittedName>
</protein>
<accession>A0A656JRK6</accession>